<comment type="similarity">
    <text evidence="17">Belongs to the TrpF family.</text>
</comment>
<organism evidence="20 21">
    <name type="scientific">Corynebacterium pyruviciproducens</name>
    <dbReference type="NCBI Taxonomy" id="598660"/>
    <lineage>
        <taxon>Bacteria</taxon>
        <taxon>Bacillati</taxon>
        <taxon>Actinomycetota</taxon>
        <taxon>Actinomycetes</taxon>
        <taxon>Mycobacteriales</taxon>
        <taxon>Corynebacteriaceae</taxon>
        <taxon>Corynebacterium</taxon>
    </lineage>
</organism>
<evidence type="ECO:0000256" key="17">
    <source>
        <dbReference type="HAMAP-Rule" id="MF_00135"/>
    </source>
</evidence>
<dbReference type="SUPFAM" id="SSF51366">
    <property type="entry name" value="Ribulose-phoshate binding barrel"/>
    <property type="match status" value="2"/>
</dbReference>
<evidence type="ECO:0000256" key="16">
    <source>
        <dbReference type="HAMAP-Rule" id="MF_00134"/>
    </source>
</evidence>
<evidence type="ECO:0000256" key="12">
    <source>
        <dbReference type="ARBA" id="ARBA00023235"/>
    </source>
</evidence>
<comment type="catalytic activity">
    <reaction evidence="2 16">
        <text>1-(2-carboxyphenylamino)-1-deoxy-D-ribulose 5-phosphate + H(+) = (1S,2R)-1-C-(indol-3-yl)glycerol 3-phosphate + CO2 + H2O</text>
        <dbReference type="Rhea" id="RHEA:23476"/>
        <dbReference type="ChEBI" id="CHEBI:15377"/>
        <dbReference type="ChEBI" id="CHEBI:15378"/>
        <dbReference type="ChEBI" id="CHEBI:16526"/>
        <dbReference type="ChEBI" id="CHEBI:58613"/>
        <dbReference type="ChEBI" id="CHEBI:58866"/>
        <dbReference type="EC" id="4.1.1.48"/>
    </reaction>
</comment>
<keyword evidence="13 16" id="KW-0456">Lyase</keyword>
<evidence type="ECO:0000256" key="3">
    <source>
        <dbReference type="ARBA" id="ARBA00004664"/>
    </source>
</evidence>
<accession>A0AAF0YX39</accession>
<dbReference type="GO" id="GO:0004425">
    <property type="term" value="F:indole-3-glycerol-phosphate synthase activity"/>
    <property type="evidence" value="ECO:0007669"/>
    <property type="project" value="UniProtKB-UniRule"/>
</dbReference>
<dbReference type="Gene3D" id="3.20.20.70">
    <property type="entry name" value="Aldolase class I"/>
    <property type="match status" value="2"/>
</dbReference>
<dbReference type="Pfam" id="PF00218">
    <property type="entry name" value="IGPS"/>
    <property type="match status" value="1"/>
</dbReference>
<dbReference type="EC" id="5.3.1.24" evidence="17"/>
<comment type="similarity">
    <text evidence="5">In the N-terminal section; belongs to the TrpC family.</text>
</comment>
<evidence type="ECO:0000256" key="1">
    <source>
        <dbReference type="ARBA" id="ARBA00001164"/>
    </source>
</evidence>
<dbReference type="HAMAP" id="MF_00135">
    <property type="entry name" value="PRAI"/>
    <property type="match status" value="1"/>
</dbReference>
<comment type="pathway">
    <text evidence="4 16">Amino-acid biosynthesis; L-tryptophan biosynthesis; L-tryptophan from chorismate: step 4/5.</text>
</comment>
<dbReference type="Pfam" id="PF00697">
    <property type="entry name" value="PRAI"/>
    <property type="match status" value="1"/>
</dbReference>
<reference evidence="20" key="1">
    <citation type="submission" date="2017-12" db="EMBL/GenBank/DDBJ databases">
        <authorList>
            <person name="Thomas-White K."/>
            <person name="Wolfe A.J."/>
        </authorList>
    </citation>
    <scope>NUCLEOTIDE SEQUENCE</scope>
    <source>
        <strain evidence="20">UMB0763</strain>
    </source>
</reference>
<comment type="similarity">
    <text evidence="6 16">Belongs to the TrpC family.</text>
</comment>
<proteinExistence type="inferred from homology"/>
<evidence type="ECO:0000256" key="4">
    <source>
        <dbReference type="ARBA" id="ARBA00004696"/>
    </source>
</evidence>
<keyword evidence="12 17" id="KW-0413">Isomerase</keyword>
<evidence type="ECO:0000256" key="2">
    <source>
        <dbReference type="ARBA" id="ARBA00001633"/>
    </source>
</evidence>
<dbReference type="NCBIfam" id="NF006945">
    <property type="entry name" value="PRK09427.1"/>
    <property type="match status" value="1"/>
</dbReference>
<feature type="domain" description="Indole-3-glycerol phosphate synthase" evidence="18">
    <location>
        <begin position="5"/>
        <end position="249"/>
    </location>
</feature>
<evidence type="ECO:0000256" key="8">
    <source>
        <dbReference type="ARBA" id="ARBA00022605"/>
    </source>
</evidence>
<dbReference type="InterPro" id="IPR011060">
    <property type="entry name" value="RibuloseP-bd_barrel"/>
</dbReference>
<evidence type="ECO:0000256" key="11">
    <source>
        <dbReference type="ARBA" id="ARBA00023141"/>
    </source>
</evidence>
<dbReference type="CDD" id="cd00405">
    <property type="entry name" value="PRAI"/>
    <property type="match status" value="1"/>
</dbReference>
<evidence type="ECO:0000256" key="9">
    <source>
        <dbReference type="ARBA" id="ARBA00022793"/>
    </source>
</evidence>
<evidence type="ECO:0000256" key="15">
    <source>
        <dbReference type="ARBA" id="ARBA00025592"/>
    </source>
</evidence>
<keyword evidence="8 16" id="KW-0028">Amino-acid biosynthesis</keyword>
<evidence type="ECO:0000256" key="5">
    <source>
        <dbReference type="ARBA" id="ARBA00007902"/>
    </source>
</evidence>
<dbReference type="EC" id="4.1.1.48" evidence="16"/>
<dbReference type="InterPro" id="IPR001468">
    <property type="entry name" value="Indole-3-GlycerolPSynthase_CS"/>
</dbReference>
<dbReference type="InterPro" id="IPR013798">
    <property type="entry name" value="Indole-3-glycerol_P_synth_dom"/>
</dbReference>
<keyword evidence="10 16" id="KW-0822">Tryptophan biosynthesis</keyword>
<dbReference type="RefSeq" id="WP_101679095.1">
    <property type="nucleotide sequence ID" value="NZ_CP136958.1"/>
</dbReference>
<dbReference type="CDD" id="cd00331">
    <property type="entry name" value="IGPS"/>
    <property type="match status" value="1"/>
</dbReference>
<name>A0AAF0YX39_9CORY</name>
<evidence type="ECO:0000313" key="20">
    <source>
        <dbReference type="EMBL" id="WOT02130.1"/>
    </source>
</evidence>
<evidence type="ECO:0000256" key="7">
    <source>
        <dbReference type="ARBA" id="ARBA00009847"/>
    </source>
</evidence>
<keyword evidence="14" id="KW-0511">Multifunctional enzyme</keyword>
<keyword evidence="9 16" id="KW-0210">Decarboxylase</keyword>
<comment type="similarity">
    <text evidence="7">In the C-terminal section; belongs to the TrpF family.</text>
</comment>
<protein>
    <recommendedName>
        <fullName evidence="16 17">Multifunctional fusion protein</fullName>
    </recommendedName>
    <domain>
        <recommendedName>
            <fullName evidence="16">Indole-3-glycerol phosphate synthase</fullName>
            <shortName evidence="16">IGPS</shortName>
            <ecNumber evidence="16">4.1.1.48</ecNumber>
        </recommendedName>
    </domain>
    <domain>
        <recommendedName>
            <fullName evidence="17">N-(5'-phosphoribosyl)anthranilate isomerase</fullName>
            <shortName evidence="17">PRAI</shortName>
            <ecNumber evidence="17">5.3.1.24</ecNumber>
        </recommendedName>
    </domain>
</protein>
<evidence type="ECO:0000259" key="18">
    <source>
        <dbReference type="Pfam" id="PF00218"/>
    </source>
</evidence>
<dbReference type="KEGG" id="cpyr:CYJ47_12960"/>
<keyword evidence="11 16" id="KW-0057">Aromatic amino acid biosynthesis</keyword>
<sequence length="462" mass="49963">MPTVLDKIVANRRTHLARIRRRIGENPVVSPSTRSLYDSLGADEPSVIMECKSASPSLGSIRPDYHPDQLAAVYSRYAAGISVLCEPDYFNGDYDHLATVTRSTHLPVLCKDFIIDPVQIYAARYFGADAILLMLSVLSNEDYGSLSSLANSLNLDVLTEVISPEEMRRATALGAKIIGINNRNLNDLSVEISRTEELAGLAPSGVRLISESGIRTKRDIERLSGVVDGFLVGTNLVREGDVDFNARKLLFGENKVCGLQTPHEAQAARAAGALYGGLIIDESSPRHVSRETASNIVDAEPGLKYVGVSRRTEDWDEFAGRGLYAVQVHSPLLPTAEEELEYLASVQASVGPETSVWRAISMSSPNAAAIAADLCADETFTLVLDNGSGGSGSAFDWERIPPEVLENSLLAGGIGPENVTAALTVGARGLDFNSQTENALGHKDAHKLFATFNEIRRFNYDR</sequence>
<evidence type="ECO:0000256" key="14">
    <source>
        <dbReference type="ARBA" id="ARBA00023268"/>
    </source>
</evidence>
<dbReference type="InterPro" id="IPR001240">
    <property type="entry name" value="PRAI_dom"/>
</dbReference>
<evidence type="ECO:0000256" key="13">
    <source>
        <dbReference type="ARBA" id="ARBA00023239"/>
    </source>
</evidence>
<reference evidence="20" key="2">
    <citation type="submission" date="2023-10" db="EMBL/GenBank/DDBJ databases">
        <authorList>
            <person name="Choi B."/>
        </authorList>
    </citation>
    <scope>NUCLEOTIDE SEQUENCE</scope>
    <source>
        <strain evidence="20">UMB0763</strain>
    </source>
</reference>
<dbReference type="PANTHER" id="PTHR22854:SF2">
    <property type="entry name" value="INDOLE-3-GLYCEROL-PHOSPHATE SYNTHASE"/>
    <property type="match status" value="1"/>
</dbReference>
<evidence type="ECO:0000259" key="19">
    <source>
        <dbReference type="Pfam" id="PF00697"/>
    </source>
</evidence>
<dbReference type="InterPro" id="IPR045186">
    <property type="entry name" value="Indole-3-glycerol_P_synth"/>
</dbReference>
<dbReference type="AlphaFoldDB" id="A0AAF0YX39"/>
<dbReference type="FunFam" id="3.20.20.70:FF:000024">
    <property type="entry name" value="Indole-3-glycerol phosphate synthase"/>
    <property type="match status" value="1"/>
</dbReference>
<dbReference type="Proteomes" id="UP000234560">
    <property type="component" value="Chromosome"/>
</dbReference>
<dbReference type="PANTHER" id="PTHR22854">
    <property type="entry name" value="TRYPTOPHAN BIOSYNTHESIS PROTEIN"/>
    <property type="match status" value="1"/>
</dbReference>
<dbReference type="HAMAP" id="MF_00134_B">
    <property type="entry name" value="IGPS_B"/>
    <property type="match status" value="1"/>
</dbReference>
<comment type="function">
    <text evidence="15">Bifunctional enzyme that catalyzes two sequential steps of tryptophan biosynthetic pathway. The first reaction is catalyzed by the isomerase, coded by the TrpF domain; the second reaction is catalyzed by the synthase, coded by the TrpC domain.</text>
</comment>
<dbReference type="PROSITE" id="PS00614">
    <property type="entry name" value="IGPS"/>
    <property type="match status" value="1"/>
</dbReference>
<evidence type="ECO:0000256" key="6">
    <source>
        <dbReference type="ARBA" id="ARBA00008737"/>
    </source>
</evidence>
<dbReference type="EMBL" id="CP136958">
    <property type="protein sequence ID" value="WOT02130.1"/>
    <property type="molecule type" value="Genomic_DNA"/>
</dbReference>
<gene>
    <name evidence="20" type="primary">trpCF</name>
    <name evidence="16" type="synonym">trpC</name>
    <name evidence="17" type="synonym">trpF</name>
    <name evidence="20" type="ORF">CYJ47_12960</name>
</gene>
<comment type="catalytic activity">
    <reaction evidence="1 17">
        <text>N-(5-phospho-beta-D-ribosyl)anthranilate = 1-(2-carboxyphenylamino)-1-deoxy-D-ribulose 5-phosphate</text>
        <dbReference type="Rhea" id="RHEA:21540"/>
        <dbReference type="ChEBI" id="CHEBI:18277"/>
        <dbReference type="ChEBI" id="CHEBI:58613"/>
        <dbReference type="EC" id="5.3.1.24"/>
    </reaction>
</comment>
<evidence type="ECO:0000256" key="10">
    <source>
        <dbReference type="ARBA" id="ARBA00022822"/>
    </source>
</evidence>
<feature type="domain" description="N-(5'phosphoribosyl) anthranilate isomerase (PRAI)" evidence="19">
    <location>
        <begin position="254"/>
        <end position="452"/>
    </location>
</feature>
<dbReference type="GO" id="GO:0004640">
    <property type="term" value="F:phosphoribosylanthranilate isomerase activity"/>
    <property type="evidence" value="ECO:0007669"/>
    <property type="project" value="UniProtKB-UniRule"/>
</dbReference>
<comment type="pathway">
    <text evidence="3 17">Amino-acid biosynthesis; L-tryptophan biosynthesis; L-tryptophan from chorismate: step 3/5.</text>
</comment>
<dbReference type="InterPro" id="IPR013785">
    <property type="entry name" value="Aldolase_TIM"/>
</dbReference>
<dbReference type="GO" id="GO:0000162">
    <property type="term" value="P:L-tryptophan biosynthetic process"/>
    <property type="evidence" value="ECO:0007669"/>
    <property type="project" value="UniProtKB-UniRule"/>
</dbReference>
<evidence type="ECO:0000313" key="21">
    <source>
        <dbReference type="Proteomes" id="UP000234560"/>
    </source>
</evidence>